<comment type="caution">
    <text evidence="3">The sequence shown here is derived from an EMBL/GenBank/DDBJ whole genome shotgun (WGS) entry which is preliminary data.</text>
</comment>
<dbReference type="RefSeq" id="WP_107640173.1">
    <property type="nucleotide sequence ID" value="NZ_PZHX01000010.1"/>
</dbReference>
<dbReference type="EMBL" id="PZHX01000010">
    <property type="protein sequence ID" value="PTK30797.1"/>
    <property type="molecule type" value="Genomic_DNA"/>
</dbReference>
<dbReference type="Proteomes" id="UP000241540">
    <property type="component" value="Unassembled WGS sequence"/>
</dbReference>
<proteinExistence type="predicted"/>
<name>A0A974KXK8_STAHO</name>
<reference evidence="3 4" key="1">
    <citation type="journal article" date="2016" name="Front. Microbiol.">
        <title>Comprehensive Phylogenetic Analysis of Bovine Non-aureus Staphylococci Species Based on Whole-Genome Sequencing.</title>
        <authorList>
            <person name="Naushad S."/>
            <person name="Barkema H.W."/>
            <person name="Luby C."/>
            <person name="Condas L.A."/>
            <person name="Nobrega D.B."/>
            <person name="Carson D.A."/>
            <person name="De Buck J."/>
        </authorList>
    </citation>
    <scope>NUCLEOTIDE SEQUENCE [LARGE SCALE GENOMIC DNA]</scope>
    <source>
        <strain evidence="3 4">SNUC 5336</strain>
    </source>
</reference>
<feature type="domain" description="Antirepressor protein C-terminal" evidence="1">
    <location>
        <begin position="149"/>
        <end position="258"/>
    </location>
</feature>
<evidence type="ECO:0000259" key="2">
    <source>
        <dbReference type="Pfam" id="PF08346"/>
    </source>
</evidence>
<dbReference type="InterPro" id="IPR005039">
    <property type="entry name" value="Ant_C"/>
</dbReference>
<sequence length="270" mass="31133">MLNDYKELIDIRQNENGDIAVSAREVYKVLKLKVRFSSWVKQNFKIFTENKDFTSVKTYTLVNNGAKRELQDYALTLDMAKHLALMSGTKVGTQVREYFIQIEKEYRNQVIANQASYMIDDPIQRAKMWIKEEEERQRLTQQNKAQLQLIEQQKPKVLFADTLAGSKSSILIQELAKLISQSGYKIGPYKLFEWLRNNGYLIKRKGESYNLPTQKSIDLGILDIKKGARQNANGDVTATRTTKVTAKGQEYFINKFNKMAGSQLTLQEVL</sequence>
<evidence type="ECO:0000259" key="1">
    <source>
        <dbReference type="Pfam" id="PF03374"/>
    </source>
</evidence>
<dbReference type="InterPro" id="IPR013557">
    <property type="entry name" value="AntA/B_antirep"/>
</dbReference>
<organism evidence="3 4">
    <name type="scientific">Staphylococcus hominis</name>
    <dbReference type="NCBI Taxonomy" id="1290"/>
    <lineage>
        <taxon>Bacteria</taxon>
        <taxon>Bacillati</taxon>
        <taxon>Bacillota</taxon>
        <taxon>Bacilli</taxon>
        <taxon>Bacillales</taxon>
        <taxon>Staphylococcaceae</taxon>
        <taxon>Staphylococcus</taxon>
    </lineage>
</organism>
<gene>
    <name evidence="3" type="ORF">BUZ51_06155</name>
</gene>
<dbReference type="PANTHER" id="PTHR36180">
    <property type="entry name" value="DNA-BINDING PROTEIN-RELATED-RELATED"/>
    <property type="match status" value="1"/>
</dbReference>
<feature type="domain" description="AntA/AntB antirepressor" evidence="2">
    <location>
        <begin position="21"/>
        <end position="87"/>
    </location>
</feature>
<evidence type="ECO:0000313" key="3">
    <source>
        <dbReference type="EMBL" id="PTK30797.1"/>
    </source>
</evidence>
<dbReference type="AlphaFoldDB" id="A0A974KXK8"/>
<dbReference type="PANTHER" id="PTHR36180:SF1">
    <property type="entry name" value="ANTA_ANTB ANTIREPRESSOR DOMAIN-CONTAINING PROTEIN"/>
    <property type="match status" value="1"/>
</dbReference>
<evidence type="ECO:0000313" key="4">
    <source>
        <dbReference type="Proteomes" id="UP000241540"/>
    </source>
</evidence>
<dbReference type="Pfam" id="PF03374">
    <property type="entry name" value="ANT"/>
    <property type="match status" value="1"/>
</dbReference>
<dbReference type="Pfam" id="PF08346">
    <property type="entry name" value="AntA"/>
    <property type="match status" value="1"/>
</dbReference>
<accession>A0A974KXK8</accession>
<protein>
    <submittedName>
        <fullName evidence="3">Oxidoreductase</fullName>
    </submittedName>
</protein>
<dbReference type="GO" id="GO:0003677">
    <property type="term" value="F:DNA binding"/>
    <property type="evidence" value="ECO:0007669"/>
    <property type="project" value="InterPro"/>
</dbReference>